<gene>
    <name evidence="5" type="ORF">GCM10011374_35300</name>
</gene>
<dbReference type="Gene3D" id="1.10.10.60">
    <property type="entry name" value="Homeodomain-like"/>
    <property type="match status" value="1"/>
</dbReference>
<dbReference type="InterPro" id="IPR011051">
    <property type="entry name" value="RmlC_Cupin_sf"/>
</dbReference>
<evidence type="ECO:0000313" key="5">
    <source>
        <dbReference type="EMBL" id="GGG67933.1"/>
    </source>
</evidence>
<dbReference type="PANTHER" id="PTHR46796:SF6">
    <property type="entry name" value="ARAC SUBFAMILY"/>
    <property type="match status" value="1"/>
</dbReference>
<reference evidence="5" key="2">
    <citation type="submission" date="2020-09" db="EMBL/GenBank/DDBJ databases">
        <authorList>
            <person name="Sun Q."/>
            <person name="Zhou Y."/>
        </authorList>
    </citation>
    <scope>NUCLEOTIDE SEQUENCE</scope>
    <source>
        <strain evidence="5">CGMCC 1.12187</strain>
    </source>
</reference>
<organism evidence="5 6">
    <name type="scientific">Kocuria dechangensis</name>
    <dbReference type="NCBI Taxonomy" id="1176249"/>
    <lineage>
        <taxon>Bacteria</taxon>
        <taxon>Bacillati</taxon>
        <taxon>Actinomycetota</taxon>
        <taxon>Actinomycetes</taxon>
        <taxon>Micrococcales</taxon>
        <taxon>Micrococcaceae</taxon>
        <taxon>Kocuria</taxon>
    </lineage>
</organism>
<keyword evidence="3" id="KW-0804">Transcription</keyword>
<dbReference type="Pfam" id="PF14525">
    <property type="entry name" value="AraC_binding_2"/>
    <property type="match status" value="1"/>
</dbReference>
<dbReference type="SMART" id="SM00342">
    <property type="entry name" value="HTH_ARAC"/>
    <property type="match status" value="1"/>
</dbReference>
<dbReference type="PRINTS" id="PR00032">
    <property type="entry name" value="HTHARAC"/>
</dbReference>
<dbReference type="PANTHER" id="PTHR46796">
    <property type="entry name" value="HTH-TYPE TRANSCRIPTIONAL ACTIVATOR RHAS-RELATED"/>
    <property type="match status" value="1"/>
</dbReference>
<keyword evidence="1" id="KW-0805">Transcription regulation</keyword>
<dbReference type="InterPro" id="IPR020449">
    <property type="entry name" value="Tscrpt_reg_AraC-type_HTH"/>
</dbReference>
<accession>A0A917H682</accession>
<evidence type="ECO:0000313" key="6">
    <source>
        <dbReference type="Proteomes" id="UP000638848"/>
    </source>
</evidence>
<keyword evidence="6" id="KW-1185">Reference proteome</keyword>
<dbReference type="InterPro" id="IPR009057">
    <property type="entry name" value="Homeodomain-like_sf"/>
</dbReference>
<feature type="domain" description="HTH araC/xylS-type" evidence="4">
    <location>
        <begin position="226"/>
        <end position="327"/>
    </location>
</feature>
<evidence type="ECO:0000256" key="3">
    <source>
        <dbReference type="ARBA" id="ARBA00023163"/>
    </source>
</evidence>
<comment type="caution">
    <text evidence="5">The sequence shown here is derived from an EMBL/GenBank/DDBJ whole genome shotgun (WGS) entry which is preliminary data.</text>
</comment>
<sequence>MPAGVAEQGERAVARPLLATSATDFARLASEVFVPLEVDTTERVTFRARIDHRPTGQTEISHIRATRHVVEHDVPRGASGGSVKFGLQLGGTCTVEQDGRTAVLRPGDMVLYDTDRPYRLEFPHEARLLVLMLPGTGLELPRRAMGAVTATRLPGDEGVGALTADFLGGLSDRMHVLAGRSAARLGRSAVDLVGALLTEQAEDLDGDTAGAAAEEDSPTAHDALRAAVRGFVEDHLADPQLGPAMIAAHLFLSVRRLHEVFQGEEHTLSAWIRHRRLERCRQALLDPAHAHRPVSRIGAAWGFPDAAHFSRIFKQEFGVSPAQYRTRAAGAGR</sequence>
<proteinExistence type="predicted"/>
<dbReference type="AlphaFoldDB" id="A0A917H682"/>
<evidence type="ECO:0000259" key="4">
    <source>
        <dbReference type="PROSITE" id="PS01124"/>
    </source>
</evidence>
<dbReference type="InterPro" id="IPR018060">
    <property type="entry name" value="HTH_AraC"/>
</dbReference>
<evidence type="ECO:0000256" key="2">
    <source>
        <dbReference type="ARBA" id="ARBA00023125"/>
    </source>
</evidence>
<keyword evidence="2" id="KW-0238">DNA-binding</keyword>
<dbReference type="InterPro" id="IPR050204">
    <property type="entry name" value="AraC_XylS_family_regulators"/>
</dbReference>
<dbReference type="GO" id="GO:0043565">
    <property type="term" value="F:sequence-specific DNA binding"/>
    <property type="evidence" value="ECO:0007669"/>
    <property type="project" value="InterPro"/>
</dbReference>
<dbReference type="Pfam" id="PF12833">
    <property type="entry name" value="HTH_18"/>
    <property type="match status" value="1"/>
</dbReference>
<reference evidence="5" key="1">
    <citation type="journal article" date="2014" name="Int. J. Syst. Evol. Microbiol.">
        <title>Complete genome sequence of Corynebacterium casei LMG S-19264T (=DSM 44701T), isolated from a smear-ripened cheese.</title>
        <authorList>
            <consortium name="US DOE Joint Genome Institute (JGI-PGF)"/>
            <person name="Walter F."/>
            <person name="Albersmeier A."/>
            <person name="Kalinowski J."/>
            <person name="Ruckert C."/>
        </authorList>
    </citation>
    <scope>NUCLEOTIDE SEQUENCE</scope>
    <source>
        <strain evidence="5">CGMCC 1.12187</strain>
    </source>
</reference>
<dbReference type="GO" id="GO:0003700">
    <property type="term" value="F:DNA-binding transcription factor activity"/>
    <property type="evidence" value="ECO:0007669"/>
    <property type="project" value="InterPro"/>
</dbReference>
<dbReference type="PROSITE" id="PS01124">
    <property type="entry name" value="HTH_ARAC_FAMILY_2"/>
    <property type="match status" value="1"/>
</dbReference>
<dbReference type="Proteomes" id="UP000638848">
    <property type="component" value="Unassembled WGS sequence"/>
</dbReference>
<name>A0A917H682_9MICC</name>
<dbReference type="EMBL" id="BMEQ01000028">
    <property type="protein sequence ID" value="GGG67933.1"/>
    <property type="molecule type" value="Genomic_DNA"/>
</dbReference>
<dbReference type="RefSeq" id="WP_188539613.1">
    <property type="nucleotide sequence ID" value="NZ_BMEQ01000028.1"/>
</dbReference>
<dbReference type="SUPFAM" id="SSF46689">
    <property type="entry name" value="Homeodomain-like"/>
    <property type="match status" value="1"/>
</dbReference>
<dbReference type="SUPFAM" id="SSF51182">
    <property type="entry name" value="RmlC-like cupins"/>
    <property type="match status" value="1"/>
</dbReference>
<evidence type="ECO:0000256" key="1">
    <source>
        <dbReference type="ARBA" id="ARBA00023015"/>
    </source>
</evidence>
<dbReference type="InterPro" id="IPR035418">
    <property type="entry name" value="AraC-bd_2"/>
</dbReference>
<protein>
    <recommendedName>
        <fullName evidence="4">HTH araC/xylS-type domain-containing protein</fullName>
    </recommendedName>
</protein>